<keyword evidence="2" id="KW-1185">Reference proteome</keyword>
<dbReference type="EC" id="2.4.1.-" evidence="1"/>
<dbReference type="eggNOG" id="COG1819">
    <property type="taxonomic scope" value="Bacteria"/>
</dbReference>
<dbReference type="GO" id="GO:0016757">
    <property type="term" value="F:glycosyltransferase activity"/>
    <property type="evidence" value="ECO:0007669"/>
    <property type="project" value="UniProtKB-KW"/>
</dbReference>
<keyword evidence="1" id="KW-0328">Glycosyltransferase</keyword>
<organism evidence="1 2">
    <name type="scientific">Arcticibacter svalbardensis MN12-7</name>
    <dbReference type="NCBI Taxonomy" id="1150600"/>
    <lineage>
        <taxon>Bacteria</taxon>
        <taxon>Pseudomonadati</taxon>
        <taxon>Bacteroidota</taxon>
        <taxon>Sphingobacteriia</taxon>
        <taxon>Sphingobacteriales</taxon>
        <taxon>Sphingobacteriaceae</taxon>
        <taxon>Arcticibacter</taxon>
    </lineage>
</organism>
<reference evidence="1 2" key="1">
    <citation type="journal article" date="2013" name="Genome Announc.">
        <title>Draft Genome Sequence of Arcticibacter svalbardensis Strain MN12-7T, a Member of the Family Sphingobacteriaceae Isolated from an Arctic Soil Sample.</title>
        <authorList>
            <person name="Shivaji S."/>
            <person name="Ara S."/>
            <person name="Prasad S."/>
            <person name="Manasa B.P."/>
            <person name="Begum Z."/>
            <person name="Singh A."/>
            <person name="Kumar Pinnaka A."/>
        </authorList>
    </citation>
    <scope>NUCLEOTIDE SEQUENCE [LARGE SCALE GENOMIC DNA]</scope>
    <source>
        <strain evidence="1 2">MN12-7</strain>
    </source>
</reference>
<dbReference type="Pfam" id="PF13528">
    <property type="entry name" value="Glyco_trans_1_3"/>
    <property type="match status" value="1"/>
</dbReference>
<proteinExistence type="predicted"/>
<comment type="caution">
    <text evidence="1">The sequence shown here is derived from an EMBL/GenBank/DDBJ whole genome shotgun (WGS) entry which is preliminary data.</text>
</comment>
<dbReference type="PATRIC" id="fig|1150600.3.peg.1106"/>
<name>R9GVP9_9SPHI</name>
<evidence type="ECO:0000313" key="2">
    <source>
        <dbReference type="Proteomes" id="UP000014174"/>
    </source>
</evidence>
<sequence length="327" mass="37045">MDVIPCLQQLGEVDILISGIQCDLVLPFDVKYKMKGLSFIFGKSGGVNLWNTLFKANLRRLVKGINNLPVENYDLVINDFEPVSAWACYMKNKPCISLSHQSAVLSPNAPKAEHRDMLGNLILHNYAPASSRYGFHFKAYDENTFTPVIRSQVRNQVVSDRGHYTVYLPAYDDVRLIKQLSAFKDIKWDVFSKHNKKTLTVKNIKIQPIDNEKFTLSMAQSSGILTGAGFETPAEALFMGKKLLVIPMKNQYEQHLNAAALQEMGVPVMKSLKDKYEPVIRDWLDNGQIIPVNYPDITQKVVNFIVNNQTGTSPTQWTIDNQFDQTK</sequence>
<accession>R9GVP9</accession>
<dbReference type="Proteomes" id="UP000014174">
    <property type="component" value="Unassembled WGS sequence"/>
</dbReference>
<gene>
    <name evidence="1" type="ORF">ADIARSV_1124</name>
</gene>
<dbReference type="Gene3D" id="3.40.50.2000">
    <property type="entry name" value="Glycogen Phosphorylase B"/>
    <property type="match status" value="1"/>
</dbReference>
<protein>
    <submittedName>
        <fullName evidence="1">Glycosyltransferase</fullName>
        <ecNumber evidence="1">2.4.1.-</ecNumber>
    </submittedName>
</protein>
<evidence type="ECO:0000313" key="1">
    <source>
        <dbReference type="EMBL" id="EOR95811.1"/>
    </source>
</evidence>
<dbReference type="SUPFAM" id="SSF53756">
    <property type="entry name" value="UDP-Glycosyltransferase/glycogen phosphorylase"/>
    <property type="match status" value="1"/>
</dbReference>
<dbReference type="STRING" id="1150600.ADIARSV_1124"/>
<dbReference type="EMBL" id="AQPN01000043">
    <property type="protein sequence ID" value="EOR95811.1"/>
    <property type="molecule type" value="Genomic_DNA"/>
</dbReference>
<keyword evidence="1" id="KW-0808">Transferase</keyword>
<dbReference type="AlphaFoldDB" id="R9GVP9"/>